<reference evidence="2 3" key="1">
    <citation type="submission" date="2023-11" db="EMBL/GenBank/DDBJ databases">
        <authorList>
            <person name="Okamura Y."/>
        </authorList>
    </citation>
    <scope>NUCLEOTIDE SEQUENCE [LARGE SCALE GENOMIC DNA]</scope>
</reference>
<proteinExistence type="predicted"/>
<keyword evidence="3" id="KW-1185">Reference proteome</keyword>
<name>A0AAV1JKQ7_9NEOP</name>
<dbReference type="Proteomes" id="UP001497472">
    <property type="component" value="Unassembled WGS sequence"/>
</dbReference>
<gene>
    <name evidence="2" type="ORF">LNINA_LOCUS8552</name>
</gene>
<dbReference type="EMBL" id="CAVLEF010000011">
    <property type="protein sequence ID" value="CAK1549239.1"/>
    <property type="molecule type" value="Genomic_DNA"/>
</dbReference>
<protein>
    <submittedName>
        <fullName evidence="2">Uncharacterized protein</fullName>
    </submittedName>
</protein>
<feature type="compositionally biased region" description="Basic and acidic residues" evidence="1">
    <location>
        <begin position="34"/>
        <end position="58"/>
    </location>
</feature>
<comment type="caution">
    <text evidence="2">The sequence shown here is derived from an EMBL/GenBank/DDBJ whole genome shotgun (WGS) entry which is preliminary data.</text>
</comment>
<evidence type="ECO:0000313" key="3">
    <source>
        <dbReference type="Proteomes" id="UP001497472"/>
    </source>
</evidence>
<accession>A0AAV1JKQ7</accession>
<sequence>MIKLNDFNYNGLFRSLLREGPQENFAIVIVKNSQEERKDEESGNHEVLEDKKYPKESLRNTSESSDSEPPNEPTTYKLSDSISIKRARKKCVYACRSAYRHVCRIFRWECSRKMRRYFREECYDECEIRF</sequence>
<organism evidence="2 3">
    <name type="scientific">Leptosia nina</name>
    <dbReference type="NCBI Taxonomy" id="320188"/>
    <lineage>
        <taxon>Eukaryota</taxon>
        <taxon>Metazoa</taxon>
        <taxon>Ecdysozoa</taxon>
        <taxon>Arthropoda</taxon>
        <taxon>Hexapoda</taxon>
        <taxon>Insecta</taxon>
        <taxon>Pterygota</taxon>
        <taxon>Neoptera</taxon>
        <taxon>Endopterygota</taxon>
        <taxon>Lepidoptera</taxon>
        <taxon>Glossata</taxon>
        <taxon>Ditrysia</taxon>
        <taxon>Papilionoidea</taxon>
        <taxon>Pieridae</taxon>
        <taxon>Pierinae</taxon>
        <taxon>Leptosia</taxon>
    </lineage>
</organism>
<dbReference type="AlphaFoldDB" id="A0AAV1JKQ7"/>
<evidence type="ECO:0000313" key="2">
    <source>
        <dbReference type="EMBL" id="CAK1549239.1"/>
    </source>
</evidence>
<evidence type="ECO:0000256" key="1">
    <source>
        <dbReference type="SAM" id="MobiDB-lite"/>
    </source>
</evidence>
<feature type="region of interest" description="Disordered" evidence="1">
    <location>
        <begin position="34"/>
        <end position="79"/>
    </location>
</feature>